<name>A0ABS6K108_9BACI</name>
<dbReference type="EMBL" id="JAHQCR010000083">
    <property type="protein sequence ID" value="MBU9723614.1"/>
    <property type="molecule type" value="Genomic_DNA"/>
</dbReference>
<comment type="caution">
    <text evidence="1">The sequence shown here is derived from an EMBL/GenBank/DDBJ whole genome shotgun (WGS) entry which is preliminary data.</text>
</comment>
<evidence type="ECO:0000313" key="1">
    <source>
        <dbReference type="EMBL" id="MBU9723614.1"/>
    </source>
</evidence>
<keyword evidence="2" id="KW-1185">Reference proteome</keyword>
<organism evidence="1 2">
    <name type="scientific">Evansella alkalicola</name>
    <dbReference type="NCBI Taxonomy" id="745819"/>
    <lineage>
        <taxon>Bacteria</taxon>
        <taxon>Bacillati</taxon>
        <taxon>Bacillota</taxon>
        <taxon>Bacilli</taxon>
        <taxon>Bacillales</taxon>
        <taxon>Bacillaceae</taxon>
        <taxon>Evansella</taxon>
    </lineage>
</organism>
<dbReference type="Proteomes" id="UP000790580">
    <property type="component" value="Unassembled WGS sequence"/>
</dbReference>
<reference evidence="1 2" key="1">
    <citation type="submission" date="2021-06" db="EMBL/GenBank/DDBJ databases">
        <title>Bacillus sp. RD4P76, an endophyte from a halophyte.</title>
        <authorList>
            <person name="Sun J.-Q."/>
        </authorList>
    </citation>
    <scope>NUCLEOTIDE SEQUENCE [LARGE SCALE GENOMIC DNA]</scope>
    <source>
        <strain evidence="1 2">JCM 17098</strain>
    </source>
</reference>
<sequence>MGYIPPVRDEQTMIYGYRHHLENKKSFSTPPLHPIVFNDSLKGLPNSKGNLELEFEQVNKMKEMQLGRIYENKLSGKGHYVDEII</sequence>
<evidence type="ECO:0000313" key="2">
    <source>
        <dbReference type="Proteomes" id="UP000790580"/>
    </source>
</evidence>
<dbReference type="RefSeq" id="WP_088075936.1">
    <property type="nucleotide sequence ID" value="NZ_JAHQCR010000083.1"/>
</dbReference>
<gene>
    <name evidence="1" type="ORF">KS407_19535</name>
</gene>
<accession>A0ABS6K108</accession>
<proteinExistence type="predicted"/>
<protein>
    <submittedName>
        <fullName evidence="1">Uncharacterized protein</fullName>
    </submittedName>
</protein>